<dbReference type="PROSITE" id="PS50280">
    <property type="entry name" value="SET"/>
    <property type="match status" value="1"/>
</dbReference>
<dbReference type="PANTHER" id="PTHR47643:SF2">
    <property type="entry name" value="TPR DOMAIN PROTEIN (AFU_ORTHOLOGUE AFUA_5G12710)"/>
    <property type="match status" value="1"/>
</dbReference>
<dbReference type="SUPFAM" id="SSF48452">
    <property type="entry name" value="TPR-like"/>
    <property type="match status" value="1"/>
</dbReference>
<evidence type="ECO:0000313" key="3">
    <source>
        <dbReference type="Proteomes" id="UP000027195"/>
    </source>
</evidence>
<dbReference type="Gene3D" id="2.170.270.10">
    <property type="entry name" value="SET domain"/>
    <property type="match status" value="1"/>
</dbReference>
<dbReference type="InterPro" id="IPR019734">
    <property type="entry name" value="TPR_rpt"/>
</dbReference>
<accession>A0A067M0F2</accession>
<dbReference type="InterPro" id="IPR053209">
    <property type="entry name" value="Gramillin-biosynth_MTr"/>
</dbReference>
<protein>
    <recommendedName>
        <fullName evidence="1">SET domain-containing protein</fullName>
    </recommendedName>
</protein>
<dbReference type="EMBL" id="KL198083">
    <property type="protein sequence ID" value="KDQ09024.1"/>
    <property type="molecule type" value="Genomic_DNA"/>
</dbReference>
<dbReference type="InterPro" id="IPR011990">
    <property type="entry name" value="TPR-like_helical_dom_sf"/>
</dbReference>
<dbReference type="PANTHER" id="PTHR47643">
    <property type="entry name" value="TPR DOMAIN PROTEIN (AFU_ORTHOLOGUE AFUA_5G12710)"/>
    <property type="match status" value="1"/>
</dbReference>
<reference evidence="3" key="1">
    <citation type="journal article" date="2014" name="Proc. Natl. Acad. Sci. U.S.A.">
        <title>Extensive sampling of basidiomycete genomes demonstrates inadequacy of the white-rot/brown-rot paradigm for wood decay fungi.</title>
        <authorList>
            <person name="Riley R."/>
            <person name="Salamov A.A."/>
            <person name="Brown D.W."/>
            <person name="Nagy L.G."/>
            <person name="Floudas D."/>
            <person name="Held B.W."/>
            <person name="Levasseur A."/>
            <person name="Lombard V."/>
            <person name="Morin E."/>
            <person name="Otillar R."/>
            <person name="Lindquist E.A."/>
            <person name="Sun H."/>
            <person name="LaButti K.M."/>
            <person name="Schmutz J."/>
            <person name="Jabbour D."/>
            <person name="Luo H."/>
            <person name="Baker S.E."/>
            <person name="Pisabarro A.G."/>
            <person name="Walton J.D."/>
            <person name="Blanchette R.A."/>
            <person name="Henrissat B."/>
            <person name="Martin F."/>
            <person name="Cullen D."/>
            <person name="Hibbett D.S."/>
            <person name="Grigoriev I.V."/>
        </authorList>
    </citation>
    <scope>NUCLEOTIDE SEQUENCE [LARGE SCALE GENOMIC DNA]</scope>
    <source>
        <strain evidence="3">FD-172 SS1</strain>
    </source>
</reference>
<dbReference type="SMART" id="SM00028">
    <property type="entry name" value="TPR"/>
    <property type="match status" value="3"/>
</dbReference>
<evidence type="ECO:0000313" key="2">
    <source>
        <dbReference type="EMBL" id="KDQ09024.1"/>
    </source>
</evidence>
<dbReference type="Pfam" id="PF00856">
    <property type="entry name" value="SET"/>
    <property type="match status" value="1"/>
</dbReference>
<dbReference type="SMART" id="SM00317">
    <property type="entry name" value="SET"/>
    <property type="match status" value="1"/>
</dbReference>
<feature type="domain" description="SET" evidence="1">
    <location>
        <begin position="363"/>
        <end position="564"/>
    </location>
</feature>
<dbReference type="Gene3D" id="1.25.40.10">
    <property type="entry name" value="Tetratricopeptide repeat domain"/>
    <property type="match status" value="1"/>
</dbReference>
<dbReference type="STRING" id="930990.A0A067M0F2"/>
<gene>
    <name evidence="2" type="ORF">BOTBODRAFT_179360</name>
</gene>
<dbReference type="InterPro" id="IPR046341">
    <property type="entry name" value="SET_dom_sf"/>
</dbReference>
<dbReference type="InParanoid" id="A0A067M0F2"/>
<dbReference type="AlphaFoldDB" id="A0A067M0F2"/>
<dbReference type="InterPro" id="IPR001214">
    <property type="entry name" value="SET_dom"/>
</dbReference>
<sequence length="809" mass="89593">MARDHGATLLLVDVGLPLDSAADDHVDVLPGPWLKPMPLRQIEEAKKAIDATHLLPLQPIERNPRETPMSTQNFLRSKFWESPHNGCGDYVYVGYDRHFSQAKLSDLKRTRALTKTNFCAEDPQGRVHQIHVHRFPGFDRATTAVVDTVFPLGTLLAIREPPVRQFLSGTGVIQVDSPSDIIFVRPWDAILRDITWNPLFPAPVHPHLPQTAAQWKAWGNVHFGDGQYYAAAVAYSKGLELDSTAYILLLNRAAAYIHLGYFEAALTDTANVMTVAHISEDERIKAIYRGAQAQYGVCRYKLALEQFARCLAVAPQLEPNLQGWVMRCHDRIRESEKGEYDWVGMFNDALIPGQKVEAADFVGPIKITQSSRGGGRGIVATRSISVGELLVVSQPLVSAFPHEFAGLDYELGANFITMQADGQCRQALISRLIAKITGNPKLYPIVTALYAGPTFPAPPPQLPSPSPDIPPLSNPLQFEVDMDVNLLEHICTYNAFYLKDVTKTTSYCAKTRDFFYLPSALYLLPSLFNHACSANATWHHFGDIMVIRAARNLTEGEEITLSYISGPGDTFLSRQAELALHTTSCDCEECQADRADGEEIYVRRASLDIQLRSDEYYNNTHTVCRNARLLNDPGYYSPTRGPIRPTLSRACAQSTEALARDAMSGLAVWSDVVAEGLKSLEAAGIVLFDKATNPTFIAPRFDDSPVIGTERAPTHAAEMCVGVMLRIVCAFYNQGDMRMAKRWLDAACWREYLASPLPCFELAFDLGRFTVEGVHVGVGPELFILRYGGTLESLDLMAFVHAVQCLPGS</sequence>
<dbReference type="OrthoDB" id="5945798at2759"/>
<keyword evidence="3" id="KW-1185">Reference proteome</keyword>
<name>A0A067M0F2_BOTB1</name>
<dbReference type="Proteomes" id="UP000027195">
    <property type="component" value="Unassembled WGS sequence"/>
</dbReference>
<proteinExistence type="predicted"/>
<organism evidence="2 3">
    <name type="scientific">Botryobasidium botryosum (strain FD-172 SS1)</name>
    <dbReference type="NCBI Taxonomy" id="930990"/>
    <lineage>
        <taxon>Eukaryota</taxon>
        <taxon>Fungi</taxon>
        <taxon>Dikarya</taxon>
        <taxon>Basidiomycota</taxon>
        <taxon>Agaricomycotina</taxon>
        <taxon>Agaricomycetes</taxon>
        <taxon>Cantharellales</taxon>
        <taxon>Botryobasidiaceae</taxon>
        <taxon>Botryobasidium</taxon>
    </lineage>
</organism>
<dbReference type="SUPFAM" id="SSF82199">
    <property type="entry name" value="SET domain"/>
    <property type="match status" value="1"/>
</dbReference>
<dbReference type="HOGENOM" id="CLU_009043_0_0_1"/>
<evidence type="ECO:0000259" key="1">
    <source>
        <dbReference type="PROSITE" id="PS50280"/>
    </source>
</evidence>